<dbReference type="Proteomes" id="UP000238375">
    <property type="component" value="Unassembled WGS sequence"/>
</dbReference>
<dbReference type="GO" id="GO:0006313">
    <property type="term" value="P:DNA transposition"/>
    <property type="evidence" value="ECO:0007669"/>
    <property type="project" value="InterPro"/>
</dbReference>
<reference evidence="3 4" key="1">
    <citation type="submission" date="2018-03" db="EMBL/GenBank/DDBJ databases">
        <title>Genomic Encyclopedia of Archaeal and Bacterial Type Strains, Phase II (KMG-II): from individual species to whole genera.</title>
        <authorList>
            <person name="Goeker M."/>
        </authorList>
    </citation>
    <scope>NUCLEOTIDE SEQUENCE [LARGE SCALE GENOMIC DNA]</scope>
    <source>
        <strain evidence="3 4">DSM 28354</strain>
    </source>
</reference>
<gene>
    <name evidence="3" type="ORF">CLV58_1741</name>
</gene>
<evidence type="ECO:0000259" key="2">
    <source>
        <dbReference type="Pfam" id="PF01609"/>
    </source>
</evidence>
<keyword evidence="1" id="KW-0812">Transmembrane</keyword>
<dbReference type="Pfam" id="PF01609">
    <property type="entry name" value="DDE_Tnp_1"/>
    <property type="match status" value="1"/>
</dbReference>
<keyword evidence="1" id="KW-1133">Transmembrane helix</keyword>
<feature type="transmembrane region" description="Helical" evidence="1">
    <location>
        <begin position="128"/>
        <end position="147"/>
    </location>
</feature>
<comment type="caution">
    <text evidence="3">The sequence shown here is derived from an EMBL/GenBank/DDBJ whole genome shotgun (WGS) entry which is preliminary data.</text>
</comment>
<name>A0A2T0RE51_9BACT</name>
<evidence type="ECO:0000313" key="3">
    <source>
        <dbReference type="EMBL" id="PRY19411.1"/>
    </source>
</evidence>
<dbReference type="InterPro" id="IPR002559">
    <property type="entry name" value="Transposase_11"/>
</dbReference>
<dbReference type="GO" id="GO:0004803">
    <property type="term" value="F:transposase activity"/>
    <property type="evidence" value="ECO:0007669"/>
    <property type="project" value="InterPro"/>
</dbReference>
<dbReference type="OrthoDB" id="882324at2"/>
<sequence length="204" mass="23762">MTADREFVGSEFRAGSLTEWGLIPIIRIRANAWITHRGRRQRAAKLFDCPHWKRLRQARQVYGSWLYLWGKRLADGDYLILYSDRYVARMGALSAQRWDIETLFGAFKSRGFNLESCRVVAHHRLRCLLFILSIGLIWALETGHWLLGQGQRLPLRLVKASINTAGGPIYRRVYSLFRHGLDELRDRVLNHRPLIDLIPLLSCH</sequence>
<evidence type="ECO:0000256" key="1">
    <source>
        <dbReference type="SAM" id="Phobius"/>
    </source>
</evidence>
<dbReference type="InterPro" id="IPR012337">
    <property type="entry name" value="RNaseH-like_sf"/>
</dbReference>
<proteinExistence type="predicted"/>
<accession>A0A2T0RE51</accession>
<dbReference type="RefSeq" id="WP_106141124.1">
    <property type="nucleotide sequence ID" value="NZ_PVTE01000074.1"/>
</dbReference>
<feature type="domain" description="Transposase IS4-like" evidence="2">
    <location>
        <begin position="2"/>
        <end position="134"/>
    </location>
</feature>
<dbReference type="AlphaFoldDB" id="A0A2T0RE51"/>
<evidence type="ECO:0000313" key="4">
    <source>
        <dbReference type="Proteomes" id="UP000238375"/>
    </source>
</evidence>
<dbReference type="GO" id="GO:0003677">
    <property type="term" value="F:DNA binding"/>
    <property type="evidence" value="ECO:0007669"/>
    <property type="project" value="InterPro"/>
</dbReference>
<dbReference type="EMBL" id="PVTE01000074">
    <property type="protein sequence ID" value="PRY19411.1"/>
    <property type="molecule type" value="Genomic_DNA"/>
</dbReference>
<keyword evidence="4" id="KW-1185">Reference proteome</keyword>
<keyword evidence="1" id="KW-0472">Membrane</keyword>
<organism evidence="3 4">
    <name type="scientific">Spirosoma oryzae</name>
    <dbReference type="NCBI Taxonomy" id="1469603"/>
    <lineage>
        <taxon>Bacteria</taxon>
        <taxon>Pseudomonadati</taxon>
        <taxon>Bacteroidota</taxon>
        <taxon>Cytophagia</taxon>
        <taxon>Cytophagales</taxon>
        <taxon>Cytophagaceae</taxon>
        <taxon>Spirosoma</taxon>
    </lineage>
</organism>
<protein>
    <submittedName>
        <fullName evidence="3">DDE family transposase</fullName>
    </submittedName>
</protein>
<dbReference type="SUPFAM" id="SSF53098">
    <property type="entry name" value="Ribonuclease H-like"/>
    <property type="match status" value="1"/>
</dbReference>